<dbReference type="Pfam" id="PF01451">
    <property type="entry name" value="LMWPc"/>
    <property type="match status" value="1"/>
</dbReference>
<dbReference type="SUPFAM" id="SSF52788">
    <property type="entry name" value="Phosphotyrosine protein phosphatases I"/>
    <property type="match status" value="1"/>
</dbReference>
<reference evidence="6 7" key="1">
    <citation type="journal article" date="2014" name="Arch. Microbiol.">
        <title>Bacillus mesophilum sp. nov., strain IITR-54T, a novel 4-chlorobiphenyl dechlorinating bacterium.</title>
        <authorList>
            <person name="Manickam N."/>
            <person name="Singh N.K."/>
            <person name="Bajaj A."/>
            <person name="Kumar R.M."/>
            <person name="Kaur G."/>
            <person name="Kaur N."/>
            <person name="Bala M."/>
            <person name="Kumar A."/>
            <person name="Mayilraj S."/>
        </authorList>
    </citation>
    <scope>NUCLEOTIDE SEQUENCE [LARGE SCALE GENOMIC DNA]</scope>
    <source>
        <strain evidence="6 7">IITR-54</strain>
    </source>
</reference>
<comment type="similarity">
    <text evidence="1">Belongs to the low molecular weight phosphotyrosine protein phosphatase family.</text>
</comment>
<proteinExistence type="inferred from homology"/>
<evidence type="ECO:0000256" key="3">
    <source>
        <dbReference type="ARBA" id="ARBA00022912"/>
    </source>
</evidence>
<keyword evidence="7" id="KW-1185">Reference proteome</keyword>
<dbReference type="CDD" id="cd16344">
    <property type="entry name" value="LMWPAP"/>
    <property type="match status" value="1"/>
</dbReference>
<evidence type="ECO:0000259" key="5">
    <source>
        <dbReference type="SMART" id="SM00226"/>
    </source>
</evidence>
<organism evidence="6 7">
    <name type="scientific">Bacillus mesophilum</name>
    <dbReference type="NCBI Taxonomy" id="1071718"/>
    <lineage>
        <taxon>Bacteria</taxon>
        <taxon>Bacillati</taxon>
        <taxon>Bacillota</taxon>
        <taxon>Bacilli</taxon>
        <taxon>Bacillales</taxon>
        <taxon>Bacillaceae</taxon>
        <taxon>Bacillus</taxon>
    </lineage>
</organism>
<sequence length="149" mass="16492">MKNILFVCTGNTCRSPMAEAILKSKGIPGLQVKSAGVYAGAGNKASLHAQQVLQEQGIPFNHESSPLTAELLQWSDYVFTMTSDHKRLILDRFNGVEGKVFTLKEFAGNAAKDIIDPFGGSLEIYRATFNDLKEAIDLVEKSWEKQERN</sequence>
<dbReference type="Proteomes" id="UP000441354">
    <property type="component" value="Unassembled WGS sequence"/>
</dbReference>
<name>A0A7V7RLA4_9BACI</name>
<comment type="caution">
    <text evidence="6">The sequence shown here is derived from an EMBL/GenBank/DDBJ whole genome shotgun (WGS) entry which is preliminary data.</text>
</comment>
<feature type="active site" description="Nucleophile" evidence="4">
    <location>
        <position position="8"/>
    </location>
</feature>
<evidence type="ECO:0000313" key="7">
    <source>
        <dbReference type="Proteomes" id="UP000441354"/>
    </source>
</evidence>
<dbReference type="PANTHER" id="PTHR11717:SF31">
    <property type="entry name" value="LOW MOLECULAR WEIGHT PROTEIN-TYROSINE-PHOSPHATASE ETP-RELATED"/>
    <property type="match status" value="1"/>
</dbReference>
<gene>
    <name evidence="6" type="ORF">F7732_10425</name>
</gene>
<feature type="domain" description="Phosphotyrosine protein phosphatase I" evidence="5">
    <location>
        <begin position="2"/>
        <end position="141"/>
    </location>
</feature>
<dbReference type="PRINTS" id="PR00719">
    <property type="entry name" value="LMWPTPASE"/>
</dbReference>
<keyword evidence="2" id="KW-0378">Hydrolase</keyword>
<feature type="active site" evidence="4">
    <location>
        <position position="14"/>
    </location>
</feature>
<accession>A0A7V7RLA4</accession>
<feature type="active site" description="Proton donor" evidence="4">
    <location>
        <position position="116"/>
    </location>
</feature>
<protein>
    <submittedName>
        <fullName evidence="6">Low molecular weight protein arginine phosphatase</fullName>
    </submittedName>
</protein>
<dbReference type="GO" id="GO:0004725">
    <property type="term" value="F:protein tyrosine phosphatase activity"/>
    <property type="evidence" value="ECO:0007669"/>
    <property type="project" value="InterPro"/>
</dbReference>
<dbReference type="PANTHER" id="PTHR11717">
    <property type="entry name" value="LOW MOLECULAR WEIGHT PROTEIN TYROSINE PHOSPHATASE"/>
    <property type="match status" value="1"/>
</dbReference>
<evidence type="ECO:0000256" key="2">
    <source>
        <dbReference type="ARBA" id="ARBA00022801"/>
    </source>
</evidence>
<dbReference type="AlphaFoldDB" id="A0A7V7RLA4"/>
<evidence type="ECO:0000313" key="6">
    <source>
        <dbReference type="EMBL" id="KAB2332505.1"/>
    </source>
</evidence>
<evidence type="ECO:0000256" key="1">
    <source>
        <dbReference type="ARBA" id="ARBA00011063"/>
    </source>
</evidence>
<dbReference type="InterPro" id="IPR017867">
    <property type="entry name" value="Tyr_phospatase_low_mol_wt"/>
</dbReference>
<dbReference type="Gene3D" id="3.40.50.2300">
    <property type="match status" value="1"/>
</dbReference>
<dbReference type="SMART" id="SM00226">
    <property type="entry name" value="LMWPc"/>
    <property type="match status" value="1"/>
</dbReference>
<keyword evidence="3" id="KW-0904">Protein phosphatase</keyword>
<dbReference type="RefSeq" id="WP_151573809.1">
    <property type="nucleotide sequence ID" value="NZ_WBOT01000003.1"/>
</dbReference>
<dbReference type="InterPro" id="IPR050438">
    <property type="entry name" value="LMW_PTPase"/>
</dbReference>
<dbReference type="OrthoDB" id="9784339at2"/>
<dbReference type="InterPro" id="IPR036196">
    <property type="entry name" value="Ptyr_pPase_sf"/>
</dbReference>
<dbReference type="InterPro" id="IPR023485">
    <property type="entry name" value="Ptyr_pPase"/>
</dbReference>
<dbReference type="EMBL" id="WBOT01000003">
    <property type="protein sequence ID" value="KAB2332505.1"/>
    <property type="molecule type" value="Genomic_DNA"/>
</dbReference>
<evidence type="ECO:0000256" key="4">
    <source>
        <dbReference type="PIRSR" id="PIRSR617867-1"/>
    </source>
</evidence>